<evidence type="ECO:0000259" key="10">
    <source>
        <dbReference type="Pfam" id="PF20255"/>
    </source>
</evidence>
<dbReference type="Pfam" id="PF12359">
    <property type="entry name" value="DUF3645"/>
    <property type="match status" value="1"/>
</dbReference>
<feature type="domain" description="DUF6606" evidence="10">
    <location>
        <begin position="2"/>
        <end position="255"/>
    </location>
</feature>
<dbReference type="InterPro" id="IPR022105">
    <property type="entry name" value="DUF3645"/>
</dbReference>
<keyword evidence="12" id="KW-1185">Reference proteome</keyword>
<dbReference type="PANTHER" id="PTHR13367:SF34">
    <property type="match status" value="1"/>
</dbReference>
<dbReference type="GO" id="GO:0004843">
    <property type="term" value="F:cysteine-type deubiquitinase activity"/>
    <property type="evidence" value="ECO:0007669"/>
    <property type="project" value="UniProtKB-EC"/>
</dbReference>
<sequence>MFLPPKVPVKSDYTPQNEHFLLCTTLESLEAFRSMNPDRRHGTIDTAITMLRRMQDTHVSAAGQYVVDKSALVRAIRQLDNHGILLSAAEDDILVEVFEVSPVNQHVISTKGRLRRAFPASGVCLQHDVLQDPSFREAFASTVAKMSQQRVKGTQPKAKKAAHMHDEDRDTTHPRMVTEFLISVLAPLGRTATTSPIWKNTRDEVLYYSSLQPWRRSPLWLVIRVALQLVFSRFHPERPGDSYKEFMIFAMAKILSKTHHYEFHSELLLAMSSKIRQRLLKIDRVSNAIRDFARVVLVKTDRILEDRWSRIQGLDSLSPPPSELIGQNIIKDTLGCMSRLDEFIDSLGTRRLDQSRIDLEPGFKLKKGDNHALPSLHATSGDQLTFELMAFETWVASSFSSWLDTHRSDAATIGRLRELIERYHNLAEPEYDSDPESTSLMILTILELWVGCDEASLSAIPLLRDYDPGIPSELFQNLLLPFRHQMRRLSTIEEYLVDRAVRSIHPSADVLGAFGTQNCFSARYYQLSSEHQELKARIESWAAQCRETKEAEFQNKKAQCRSLMSQYESTNCQMVTEWSEWDDCYIEKHYGSRCTRCGYLREAEAMNIHIHEWPLPPIPLEASSTVFELLVPPSFGHWRDVTVFLQSEVLGSAYRSYEVPRSEHTPASYEALSAFFRPFGAGQRIMALSENKPHAVTHRKAKRVGRVTERDVCLQNALHYRYYDRRAGSFVQNLCSGEKVQEKCTYKLHTESSSLQKFLRRGPGHPSGPSPNTVIASQSTCPQGMPLGDFKALCSIPLGYSIQWQNILVQLQAPSMNLNTTEATYTLLQCAHQAGPRGNCGVLRESFLKRARQISMHWIEDLCEKRWQRLSYRTYPLLAEMIVDQADESLDRVVNRQWPAYQAFSSWKRVSSTYDNWLTIDAATVGAKELLIVHFNLLDGELLVNGVPLSRLPGEYENHIMYRVLFGQTAIEVMPTTVPGMRFSAKNGIAGHTRHRLFQRDAYVQPPELKGVDHHLLARDDIRSSTFRVAQFGAEKYSMLYDMVYPARDQWKGSESSNRAAAISKIMYSTEVRPLFNVPQELDAHIWRFLAKHEVMESGSQPLDVSGPGYDARWLSGGGSYIAQNFIKLHLLISRQRESVNKFRLTMWLSSLAYAADADMPMLYVLSTFRLPSMERVVPPEAQGFKLSRGDCVSPSELGHAVQQHCVSLHQSPEASVPQIHGEKRRRHSQRQQELFRQNQKAPRKRLVGALASQWPCRTLDRSIMEAKQDGWSQYYHTGNAVAAAESLFKTWDDNRLLRQYINELVSLVSLSSHQWHMEPPSLPLSNSDSHRTRRFVTVDDLFTGPAPEPRHMVHPDMACLLEQKEDTLDTRSRLLRLIADLESEASSTYEQLYVASLRTSLQSFGEGNKIFELREPVVAIRSLLKNQQISHRDHVDRVYSGLLDAVGFSADEVGGRMKQWPRLSPALFLQQLSRTRWHGLSEGWKRSIVQYALALSFLQQTERRLSMCGNVPDLIKDLSNTGHTNWDPYGHPETLLLEIESGITVREVQEQISQSMRATPAGRNEVMQLNMGEGKSSVIVPMIATALADGHRLVRVIVGKPQANQMLEMLISKLGGLVNRPIFQLPFSRDVQPEASDVAGIQSIFDDCIAEGGVLLVQPEHVLSFKLMALERVIAGKDQVGRSMLQSLEFLNKKTRDIVDESDENFSVKFELIYTLGLQQPIDDSPNRWAYIHDVLDILRIAVPLVYAKLPDSMEVSSRCPGSFPRTRILTEDAETQLMHVVATHICDNGLCGFSASRHTPSIRTAVYKYITHTDLTDTDVSVIEKSSFCSHKSRNILLLLRGLLAHRVLVFVFAQKRWRVDYGLVHDRQPPTRLAVPYMAEDRPRPRSEFSHPEVVILLTCLSYYYGGLTDDDQFEAFRHLCRSDQADMEYQAWVRDANHLPKSFQQLSGLNLEDVFQCTALVFPCFRYAKAAIDYFLSHIVFCKEMKEFPQKLTASGWDLGEMKSLPTTGFSGTNDSRVVLPLSVQQLDLPEQKHTNALVLTHILRPENTLVTIDSQVDTSSMSDAERLLSHVVSLQDPVRVIIDVGAQILELNNLEVAQTWLSMLQGDERTRAVVFFDENDRICVLDRHDTSEPLHTSPYAGQLDACLVFLDEAHTRGTDLKLPQDYRAAVTLGANLTKDRLVQACMRMRELGKGQSVTFCVPHEIEMKIRSRRIRTSSLDVAAILEWAIFETWRDARRSIQVWAMQGKRYRVHERLWSHSRGQDGSSAMSQEEACRFLEDEAQTIEARYRLVMETKAGQDDATDDTIVLRCQEFGALDPRPAMLREEQERELSPETERERQIQRAPPAKPLPHHVHPDILRFVSTGILSDKSAAVMPALMALSKTTAAAHMDLSQCRWELLVSADFARTIQIEDMPPVGAQDCFQRSVQWILTGLPLLSTGFVKSMVVISPYEAQELFPDIMKSETVCLHLYATRPNLGYRPLDSLDLYTVPDRQISPIPQSLILQLNLFAGQLYFDSFEEYTRVSRFLGVGPQGQDPLRQPHAGPTDRMELSCFQKDYVGFFKVMFTKVRRDCESIDKTHMGRLLNDRLLTVDDFTSLS</sequence>
<feature type="domain" description="DUF3638" evidence="8">
    <location>
        <begin position="1524"/>
        <end position="1741"/>
    </location>
</feature>
<keyword evidence="4" id="KW-0833">Ubl conjugation pathway</keyword>
<evidence type="ECO:0000256" key="1">
    <source>
        <dbReference type="ARBA" id="ARBA00000707"/>
    </source>
</evidence>
<feature type="domain" description="DUF3645" evidence="9">
    <location>
        <begin position="1870"/>
        <end position="1902"/>
    </location>
</feature>
<comment type="caution">
    <text evidence="11">The sequence shown here is derived from an EMBL/GenBank/DDBJ whole genome shotgun (WGS) entry which is preliminary data.</text>
</comment>
<keyword evidence="5" id="KW-0378">Hydrolase</keyword>
<evidence type="ECO:0000313" key="11">
    <source>
        <dbReference type="EMBL" id="KAI6777666.1"/>
    </source>
</evidence>
<comment type="catalytic activity">
    <reaction evidence="1">
        <text>Thiol-dependent hydrolysis of ester, thioester, amide, peptide and isopeptide bonds formed by the C-terminal Gly of ubiquitin (a 76-residue protein attached to proteins as an intracellular targeting signal).</text>
        <dbReference type="EC" id="3.4.19.12"/>
    </reaction>
</comment>
<dbReference type="InterPro" id="IPR022099">
    <property type="entry name" value="DUF3638"/>
</dbReference>
<dbReference type="GO" id="GO:0006508">
    <property type="term" value="P:proteolysis"/>
    <property type="evidence" value="ECO:0007669"/>
    <property type="project" value="UniProtKB-KW"/>
</dbReference>
<keyword evidence="6" id="KW-0788">Thiol protease</keyword>
<dbReference type="Proteomes" id="UP001055219">
    <property type="component" value="Unassembled WGS sequence"/>
</dbReference>
<organism evidence="11 12">
    <name type="scientific">Emericellopsis cladophorae</name>
    <dbReference type="NCBI Taxonomy" id="2686198"/>
    <lineage>
        <taxon>Eukaryota</taxon>
        <taxon>Fungi</taxon>
        <taxon>Dikarya</taxon>
        <taxon>Ascomycota</taxon>
        <taxon>Pezizomycotina</taxon>
        <taxon>Sordariomycetes</taxon>
        <taxon>Hypocreomycetidae</taxon>
        <taxon>Hypocreales</taxon>
        <taxon>Bionectriaceae</taxon>
        <taxon>Emericellopsis</taxon>
    </lineage>
</organism>
<reference evidence="11" key="1">
    <citation type="journal article" date="2021" name="J Fungi (Basel)">
        <title>Genomic and Metabolomic Analyses of the Marine Fungus Emericellopsis cladophorae: Insights into Saltwater Adaptability Mechanisms and Its Biosynthetic Potential.</title>
        <authorList>
            <person name="Goncalves M.F.M."/>
            <person name="Hilario S."/>
            <person name="Van de Peer Y."/>
            <person name="Esteves A.C."/>
            <person name="Alves A."/>
        </authorList>
    </citation>
    <scope>NUCLEOTIDE SEQUENCE</scope>
    <source>
        <strain evidence="11">MUM 19.33</strain>
    </source>
</reference>
<proteinExistence type="predicted"/>
<evidence type="ECO:0000259" key="8">
    <source>
        <dbReference type="Pfam" id="PF12340"/>
    </source>
</evidence>
<feature type="region of interest" description="Disordered" evidence="7">
    <location>
        <begin position="146"/>
        <end position="170"/>
    </location>
</feature>
<evidence type="ECO:0000256" key="2">
    <source>
        <dbReference type="ARBA" id="ARBA00012759"/>
    </source>
</evidence>
<feature type="region of interest" description="Disordered" evidence="7">
    <location>
        <begin position="1213"/>
        <end position="1240"/>
    </location>
</feature>
<dbReference type="OrthoDB" id="3182339at2759"/>
<evidence type="ECO:0000256" key="6">
    <source>
        <dbReference type="ARBA" id="ARBA00022807"/>
    </source>
</evidence>
<dbReference type="PANTHER" id="PTHR13367">
    <property type="entry name" value="UBIQUITIN THIOESTERASE"/>
    <property type="match status" value="1"/>
</dbReference>
<reference evidence="11" key="2">
    <citation type="submission" date="2022-07" db="EMBL/GenBank/DDBJ databases">
        <authorList>
            <person name="Goncalves M.F.M."/>
            <person name="Hilario S."/>
            <person name="Van De Peer Y."/>
            <person name="Esteves A.C."/>
            <person name="Alves A."/>
        </authorList>
    </citation>
    <scope>NUCLEOTIDE SEQUENCE</scope>
    <source>
        <strain evidence="11">MUM 19.33</strain>
    </source>
</reference>
<name>A0A9Q0BAD3_9HYPO</name>
<accession>A0A9Q0BAD3</accession>
<dbReference type="InterPro" id="IPR046541">
    <property type="entry name" value="DUF6606"/>
</dbReference>
<dbReference type="Pfam" id="PF12340">
    <property type="entry name" value="DUF3638"/>
    <property type="match status" value="1"/>
</dbReference>
<dbReference type="EMBL" id="JAGIXG020000132">
    <property type="protein sequence ID" value="KAI6777666.1"/>
    <property type="molecule type" value="Genomic_DNA"/>
</dbReference>
<evidence type="ECO:0000256" key="4">
    <source>
        <dbReference type="ARBA" id="ARBA00022786"/>
    </source>
</evidence>
<evidence type="ECO:0000256" key="5">
    <source>
        <dbReference type="ARBA" id="ARBA00022801"/>
    </source>
</evidence>
<keyword evidence="3" id="KW-0645">Protease</keyword>
<evidence type="ECO:0000259" key="9">
    <source>
        <dbReference type="Pfam" id="PF12359"/>
    </source>
</evidence>
<evidence type="ECO:0000256" key="3">
    <source>
        <dbReference type="ARBA" id="ARBA00022670"/>
    </source>
</evidence>
<dbReference type="EC" id="3.4.19.12" evidence="2"/>
<feature type="region of interest" description="Disordered" evidence="7">
    <location>
        <begin position="2328"/>
        <end position="2355"/>
    </location>
</feature>
<gene>
    <name evidence="11" type="ORF">J7T54_007393</name>
</gene>
<dbReference type="InterPro" id="IPR051346">
    <property type="entry name" value="OTU_Deubiquitinase"/>
</dbReference>
<dbReference type="RefSeq" id="XP_051358522.1">
    <property type="nucleotide sequence ID" value="XM_051510594.1"/>
</dbReference>
<evidence type="ECO:0000256" key="7">
    <source>
        <dbReference type="SAM" id="MobiDB-lite"/>
    </source>
</evidence>
<dbReference type="GeneID" id="75833868"/>
<feature type="compositionally biased region" description="Basic and acidic residues" evidence="7">
    <location>
        <begin position="2328"/>
        <end position="2347"/>
    </location>
</feature>
<dbReference type="Pfam" id="PF20255">
    <property type="entry name" value="DUF6606"/>
    <property type="match status" value="1"/>
</dbReference>
<evidence type="ECO:0000313" key="12">
    <source>
        <dbReference type="Proteomes" id="UP001055219"/>
    </source>
</evidence>
<protein>
    <recommendedName>
        <fullName evidence="2">ubiquitinyl hydrolase 1</fullName>
        <ecNumber evidence="2">3.4.19.12</ecNumber>
    </recommendedName>
</protein>